<gene>
    <name evidence="2" type="ORF">FHR82_007036</name>
</gene>
<reference evidence="2 3" key="1">
    <citation type="submission" date="2020-08" db="EMBL/GenBank/DDBJ databases">
        <title>Genomic Encyclopedia of Type Strains, Phase III (KMG-III): the genomes of soil and plant-associated and newly described type strains.</title>
        <authorList>
            <person name="Whitman W."/>
        </authorList>
    </citation>
    <scope>NUCLEOTIDE SEQUENCE [LARGE SCALE GENOMIC DNA]</scope>
    <source>
        <strain evidence="2 3">CECT 8960</strain>
    </source>
</reference>
<evidence type="ECO:0000313" key="3">
    <source>
        <dbReference type="Proteomes" id="UP000520767"/>
    </source>
</evidence>
<name>A0A7W7QC13_9PSEU</name>
<comment type="caution">
    <text evidence="2">The sequence shown here is derived from an EMBL/GenBank/DDBJ whole genome shotgun (WGS) entry which is preliminary data.</text>
</comment>
<proteinExistence type="predicted"/>
<feature type="region of interest" description="Disordered" evidence="1">
    <location>
        <begin position="1"/>
        <end position="36"/>
    </location>
</feature>
<dbReference type="RefSeq" id="WP_184814814.1">
    <property type="nucleotide sequence ID" value="NZ_JACHJQ010000008.1"/>
</dbReference>
<feature type="compositionally biased region" description="Basic and acidic residues" evidence="1">
    <location>
        <begin position="27"/>
        <end position="36"/>
    </location>
</feature>
<accession>A0A7W7QC13</accession>
<sequence length="75" mass="8285">MTTTVTDPQSSALNATQKPGSDDDQEARDAGIDPESYRYWKRAVSAQPPMTPEEIAAVGAVLRRIDARRARRGQR</sequence>
<dbReference type="AlphaFoldDB" id="A0A7W7QC13"/>
<protein>
    <submittedName>
        <fullName evidence="2">Uncharacterized protein</fullName>
    </submittedName>
</protein>
<organism evidence="2 3">
    <name type="scientific">Actinophytocola algeriensis</name>
    <dbReference type="NCBI Taxonomy" id="1768010"/>
    <lineage>
        <taxon>Bacteria</taxon>
        <taxon>Bacillati</taxon>
        <taxon>Actinomycetota</taxon>
        <taxon>Actinomycetes</taxon>
        <taxon>Pseudonocardiales</taxon>
        <taxon>Pseudonocardiaceae</taxon>
    </lineage>
</organism>
<evidence type="ECO:0000256" key="1">
    <source>
        <dbReference type="SAM" id="MobiDB-lite"/>
    </source>
</evidence>
<keyword evidence="3" id="KW-1185">Reference proteome</keyword>
<feature type="compositionally biased region" description="Polar residues" evidence="1">
    <location>
        <begin position="1"/>
        <end position="19"/>
    </location>
</feature>
<dbReference type="Proteomes" id="UP000520767">
    <property type="component" value="Unassembled WGS sequence"/>
</dbReference>
<evidence type="ECO:0000313" key="2">
    <source>
        <dbReference type="EMBL" id="MBB4910777.1"/>
    </source>
</evidence>
<dbReference type="EMBL" id="JACHJQ010000008">
    <property type="protein sequence ID" value="MBB4910777.1"/>
    <property type="molecule type" value="Genomic_DNA"/>
</dbReference>